<gene>
    <name evidence="2" type="ORF">M8H41_22085</name>
</gene>
<dbReference type="EMBL" id="JAMJEV010000026">
    <property type="protein sequence ID" value="MDO0825507.1"/>
    <property type="molecule type" value="Genomic_DNA"/>
</dbReference>
<feature type="compositionally biased region" description="Low complexity" evidence="1">
    <location>
        <begin position="1"/>
        <end position="19"/>
    </location>
</feature>
<dbReference type="RefSeq" id="WP_302050068.1">
    <property type="nucleotide sequence ID" value="NZ_JAMJEV010000026.1"/>
</dbReference>
<protein>
    <submittedName>
        <fullName evidence="2">FlxA-like family protein</fullName>
    </submittedName>
</protein>
<reference evidence="2" key="1">
    <citation type="submission" date="2022-05" db="EMBL/GenBank/DDBJ databases">
        <title>Expanded diversity of anoxic marine methylotrophy in a Black Sea sulfate reducing microorganism.</title>
        <authorList>
            <person name="Fischer P.Q."/>
            <person name="Stams A.J.M."/>
            <person name="Villanueva L."/>
            <person name="Sousa D.Z."/>
        </authorList>
    </citation>
    <scope>NUCLEOTIDE SEQUENCE</scope>
    <source>
        <strain evidence="2">P130</strain>
    </source>
</reference>
<keyword evidence="3" id="KW-1185">Reference proteome</keyword>
<comment type="caution">
    <text evidence="2">The sequence shown here is derived from an EMBL/GenBank/DDBJ whole genome shotgun (WGS) entry which is preliminary data.</text>
</comment>
<dbReference type="Proteomes" id="UP001176021">
    <property type="component" value="Unassembled WGS sequence"/>
</dbReference>
<sequence length="61" mass="6876">MNVSSVSSTSSNSYTSGNDSDVKQLLNRIKQLESQIETETQSKDDDKTKQEKIQLLRVQIT</sequence>
<accession>A0ABT8QVX4</accession>
<evidence type="ECO:0000313" key="3">
    <source>
        <dbReference type="Proteomes" id="UP001176021"/>
    </source>
</evidence>
<feature type="region of interest" description="Disordered" evidence="1">
    <location>
        <begin position="1"/>
        <end position="26"/>
    </location>
</feature>
<name>A0ABT8QVX4_9FIRM</name>
<evidence type="ECO:0000256" key="1">
    <source>
        <dbReference type="SAM" id="MobiDB-lite"/>
    </source>
</evidence>
<organism evidence="2 3">
    <name type="scientific">Desulfosporosinus nitroreducens</name>
    <dbReference type="NCBI Taxonomy" id="2018668"/>
    <lineage>
        <taxon>Bacteria</taxon>
        <taxon>Bacillati</taxon>
        <taxon>Bacillota</taxon>
        <taxon>Clostridia</taxon>
        <taxon>Eubacteriales</taxon>
        <taxon>Desulfitobacteriaceae</taxon>
        <taxon>Desulfosporosinus</taxon>
    </lineage>
</organism>
<proteinExistence type="predicted"/>
<evidence type="ECO:0000313" key="2">
    <source>
        <dbReference type="EMBL" id="MDO0825507.1"/>
    </source>
</evidence>